<proteinExistence type="predicted"/>
<dbReference type="OrthoDB" id="1097812at2"/>
<evidence type="ECO:0000313" key="1">
    <source>
        <dbReference type="EMBL" id="OIV41702.1"/>
    </source>
</evidence>
<evidence type="ECO:0000313" key="2">
    <source>
        <dbReference type="Proteomes" id="UP000182826"/>
    </source>
</evidence>
<comment type="caution">
    <text evidence="1">The sequence shown here is derived from an EMBL/GenBank/DDBJ whole genome shotgun (WGS) entry which is preliminary data.</text>
</comment>
<reference evidence="1 2" key="1">
    <citation type="submission" date="2016-10" db="EMBL/GenBank/DDBJ databases">
        <title>Draft Genome Sequence of Rhizobacteria Flavobacterium johnsoniae CI04.</title>
        <authorList>
            <person name="Bravo J.I."/>
            <person name="Lozano G.L."/>
            <person name="Handelsman J."/>
        </authorList>
    </citation>
    <scope>NUCLEOTIDE SEQUENCE [LARGE SCALE GENOMIC DNA]</scope>
    <source>
        <strain evidence="1 2">CI04</strain>
    </source>
</reference>
<protein>
    <submittedName>
        <fullName evidence="1">Uncharacterized protein</fullName>
    </submittedName>
</protein>
<sequence length="384" mass="44661">MYTLFDHIERDFDGSSNHNENSYDYYNRSARKDITIIRDLLEKWFSTYPENEKFELKKRFQKDFDPAFYELFLYSLFKKLDFEVIIHPDLPRTDKKPDFLIKKDQLEVYIEAKVVNDKSAAEQAFERKINELYDHLDKIICPGFLLQIDTLNVKTARQPSAKRIIDYIQKEISKFHPDVITQEITQYGFEAIPKIEYENNDIHIIVKPMPVIESAGEIEDKRAIGMFPIQTFWGGSADALKSSINNKAKRYGNLGKPFIVCMNMLASKGSMDWDSKTAVWGSQSISWSSNPDDRDIKSSYALDGVFLTSKGPRLKNLSGVFVSRVFPSNIPSAEHCFFEHPFTENKFDFSKIDLSLQFAKDRKIQTRKGKSLSEIFQIPENWLE</sequence>
<name>A0A1J7BSN1_FLAJO</name>
<keyword evidence="2" id="KW-1185">Reference proteome</keyword>
<organism evidence="1 2">
    <name type="scientific">Flavobacterium johnsoniae</name>
    <name type="common">Cytophaga johnsonae</name>
    <dbReference type="NCBI Taxonomy" id="986"/>
    <lineage>
        <taxon>Bacteria</taxon>
        <taxon>Pseudomonadati</taxon>
        <taxon>Bacteroidota</taxon>
        <taxon>Flavobacteriia</taxon>
        <taxon>Flavobacteriales</taxon>
        <taxon>Flavobacteriaceae</taxon>
        <taxon>Flavobacterium</taxon>
    </lineage>
</organism>
<dbReference type="EMBL" id="MLFK01000007">
    <property type="protein sequence ID" value="OIV41702.1"/>
    <property type="molecule type" value="Genomic_DNA"/>
</dbReference>
<dbReference type="AlphaFoldDB" id="A0A1J7BSN1"/>
<gene>
    <name evidence="1" type="ORF">BKM63_14395</name>
</gene>
<dbReference type="Proteomes" id="UP000182826">
    <property type="component" value="Unassembled WGS sequence"/>
</dbReference>
<accession>A0A1J7BSN1</accession>
<dbReference type="RefSeq" id="WP_071637254.1">
    <property type="nucleotide sequence ID" value="NZ_MLFK01000007.1"/>
</dbReference>